<protein>
    <submittedName>
        <fullName evidence="2">COMMD2</fullName>
    </submittedName>
</protein>
<gene>
    <name evidence="2" type="ORF">EB796_018926</name>
</gene>
<dbReference type="Proteomes" id="UP000593567">
    <property type="component" value="Unassembled WGS sequence"/>
</dbReference>
<dbReference type="PANTHER" id="PTHR15857:SF0">
    <property type="entry name" value="COMM DOMAIN-CONTAINING PROTEIN 2"/>
    <property type="match status" value="1"/>
</dbReference>
<reference evidence="2" key="1">
    <citation type="submission" date="2020-06" db="EMBL/GenBank/DDBJ databases">
        <title>Draft genome of Bugula neritina, a colonial animal packing powerful symbionts and potential medicines.</title>
        <authorList>
            <person name="Rayko M."/>
        </authorList>
    </citation>
    <scope>NUCLEOTIDE SEQUENCE [LARGE SCALE GENOMIC DNA]</scope>
    <source>
        <strain evidence="2">Kwan_BN1</strain>
    </source>
</reference>
<feature type="domain" description="COMM" evidence="1">
    <location>
        <begin position="99"/>
        <end position="166"/>
    </location>
</feature>
<accession>A0A7J7J9Q9</accession>
<dbReference type="InterPro" id="IPR037354">
    <property type="entry name" value="Commd2"/>
</dbReference>
<dbReference type="AlphaFoldDB" id="A0A7J7J9Q9"/>
<evidence type="ECO:0000259" key="1">
    <source>
        <dbReference type="PROSITE" id="PS51269"/>
    </source>
</evidence>
<dbReference type="OrthoDB" id="10257479at2759"/>
<dbReference type="PANTHER" id="PTHR15857">
    <property type="entry name" value="COMM DOMAIN CONTAINING PROTEIN 2"/>
    <property type="match status" value="1"/>
</dbReference>
<dbReference type="Pfam" id="PF07258">
    <property type="entry name" value="COMM_domain"/>
    <property type="match status" value="1"/>
</dbReference>
<dbReference type="InterPro" id="IPR017920">
    <property type="entry name" value="COMM"/>
</dbReference>
<organism evidence="2 3">
    <name type="scientific">Bugula neritina</name>
    <name type="common">Brown bryozoan</name>
    <name type="synonym">Sertularia neritina</name>
    <dbReference type="NCBI Taxonomy" id="10212"/>
    <lineage>
        <taxon>Eukaryota</taxon>
        <taxon>Metazoa</taxon>
        <taxon>Spiralia</taxon>
        <taxon>Lophotrochozoa</taxon>
        <taxon>Bryozoa</taxon>
        <taxon>Gymnolaemata</taxon>
        <taxon>Cheilostomatida</taxon>
        <taxon>Flustrina</taxon>
        <taxon>Buguloidea</taxon>
        <taxon>Bugulidae</taxon>
        <taxon>Bugula</taxon>
    </lineage>
</organism>
<evidence type="ECO:0000313" key="3">
    <source>
        <dbReference type="Proteomes" id="UP000593567"/>
    </source>
</evidence>
<keyword evidence="3" id="KW-1185">Reference proteome</keyword>
<proteinExistence type="predicted"/>
<evidence type="ECO:0000313" key="2">
    <source>
        <dbReference type="EMBL" id="KAF6022765.1"/>
    </source>
</evidence>
<dbReference type="EMBL" id="VXIV02002808">
    <property type="protein sequence ID" value="KAF6022765.1"/>
    <property type="molecule type" value="Genomic_DNA"/>
</dbReference>
<comment type="caution">
    <text evidence="2">The sequence shown here is derived from an EMBL/GenBank/DDBJ whole genome shotgun (WGS) entry which is preliminary data.</text>
</comment>
<sequence length="175" mass="19866">MKFNQSDCFFALHLFLSKLPFEEQNKLKLELSTVENLIDGLMFLLAESAKLMINEVDFHDSILTLGVSEDICKELVSIYTSNKGEIRLILNELSLHPVQYQDLEWRLNVKLASRSLQGQAEPNLLLRLHTSQGDSAHSQLLQCDIPNLINLTNSLDGALQESKSHYTGEILRNIK</sequence>
<name>A0A7J7J9Q9_BUGNE</name>
<dbReference type="PROSITE" id="PS51269">
    <property type="entry name" value="COMM"/>
    <property type="match status" value="1"/>
</dbReference>